<evidence type="ECO:0000256" key="1">
    <source>
        <dbReference type="ARBA" id="ARBA00022723"/>
    </source>
</evidence>
<evidence type="ECO:0000259" key="4">
    <source>
        <dbReference type="PROSITE" id="PS51292"/>
    </source>
</evidence>
<dbReference type="Pfam" id="PF12906">
    <property type="entry name" value="RINGv"/>
    <property type="match status" value="1"/>
</dbReference>
<dbReference type="PANTHER" id="PTHR46347:SF1">
    <property type="entry name" value="RING_FYVE_PHD ZINC FINGER SUPERFAMILY PROTEIN"/>
    <property type="match status" value="1"/>
</dbReference>
<name>A0A8J4BD09_9CHLO</name>
<dbReference type="PROSITE" id="PS51292">
    <property type="entry name" value="ZF_RING_CH"/>
    <property type="match status" value="1"/>
</dbReference>
<comment type="caution">
    <text evidence="5">The sequence shown here is derived from an EMBL/GenBank/DDBJ whole genome shotgun (WGS) entry which is preliminary data.</text>
</comment>
<keyword evidence="1" id="KW-0479">Metal-binding</keyword>
<reference evidence="5" key="1">
    <citation type="journal article" date="2021" name="Proc. Natl. Acad. Sci. U.S.A.">
        <title>Three genomes in the algal genus Volvox reveal the fate of a haploid sex-determining region after a transition to homothallism.</title>
        <authorList>
            <person name="Yamamoto K."/>
            <person name="Hamaji T."/>
            <person name="Kawai-Toyooka H."/>
            <person name="Matsuzaki R."/>
            <person name="Takahashi F."/>
            <person name="Nishimura Y."/>
            <person name="Kawachi M."/>
            <person name="Noguchi H."/>
            <person name="Minakuchi Y."/>
            <person name="Umen J.G."/>
            <person name="Toyoda A."/>
            <person name="Nozaki H."/>
        </authorList>
    </citation>
    <scope>NUCLEOTIDE SEQUENCE</scope>
    <source>
        <strain evidence="5">NIES-3780</strain>
    </source>
</reference>
<dbReference type="InterPro" id="IPR013083">
    <property type="entry name" value="Znf_RING/FYVE/PHD"/>
</dbReference>
<evidence type="ECO:0000313" key="6">
    <source>
        <dbReference type="Proteomes" id="UP000747399"/>
    </source>
</evidence>
<evidence type="ECO:0000313" key="5">
    <source>
        <dbReference type="EMBL" id="GIL58961.1"/>
    </source>
</evidence>
<sequence length="268" mass="28817">MDDSGESSCSETHQCRICWGEAGDPSLGLALVSPCKCAGTLNYMHVKCLEDWQQVLRSQGQYRKARHCEICRQPYELTTASSCGGSSGGSNGRWSYVSRLVLDVLNSCRSYTDLLYRCWKLYILGSSMVGAARAGVTGLRAGFGMGRALVEEQTGILLSLLSAMGEHFGTPYAELLWCQAVACVAFALVSELFYTSLLGMLAGGVIGFFRGYLSAVYASVSVVVRGLTQSWSLGRGMAKAAGLALRLPWGALRAVTALVAKRLPVRVL</sequence>
<keyword evidence="3" id="KW-0862">Zinc</keyword>
<dbReference type="InterPro" id="IPR011016">
    <property type="entry name" value="Znf_RING-CH"/>
</dbReference>
<dbReference type="Gene3D" id="3.30.40.10">
    <property type="entry name" value="Zinc/RING finger domain, C3HC4 (zinc finger)"/>
    <property type="match status" value="1"/>
</dbReference>
<dbReference type="GO" id="GO:0008270">
    <property type="term" value="F:zinc ion binding"/>
    <property type="evidence" value="ECO:0007669"/>
    <property type="project" value="UniProtKB-KW"/>
</dbReference>
<dbReference type="EMBL" id="BNCO01000033">
    <property type="protein sequence ID" value="GIL58961.1"/>
    <property type="molecule type" value="Genomic_DNA"/>
</dbReference>
<keyword evidence="2" id="KW-0863">Zinc-finger</keyword>
<evidence type="ECO:0000256" key="3">
    <source>
        <dbReference type="ARBA" id="ARBA00022833"/>
    </source>
</evidence>
<dbReference type="SUPFAM" id="SSF57850">
    <property type="entry name" value="RING/U-box"/>
    <property type="match status" value="1"/>
</dbReference>
<feature type="domain" description="RING-CH-type" evidence="4">
    <location>
        <begin position="7"/>
        <end position="78"/>
    </location>
</feature>
<protein>
    <recommendedName>
        <fullName evidence="4">RING-CH-type domain-containing protein</fullName>
    </recommendedName>
</protein>
<dbReference type="AlphaFoldDB" id="A0A8J4BD09"/>
<dbReference type="PANTHER" id="PTHR46347">
    <property type="entry name" value="RING/FYVE/PHD ZINC FINGER SUPERFAMILY PROTEIN"/>
    <property type="match status" value="1"/>
</dbReference>
<evidence type="ECO:0000256" key="2">
    <source>
        <dbReference type="ARBA" id="ARBA00022771"/>
    </source>
</evidence>
<keyword evidence="6" id="KW-1185">Reference proteome</keyword>
<gene>
    <name evidence="5" type="ORF">Vafri_13961</name>
</gene>
<dbReference type="SMART" id="SM00744">
    <property type="entry name" value="RINGv"/>
    <property type="match status" value="1"/>
</dbReference>
<dbReference type="CDD" id="cd16495">
    <property type="entry name" value="RING_CH-C4HC3_MARCH"/>
    <property type="match status" value="1"/>
</dbReference>
<proteinExistence type="predicted"/>
<dbReference type="Proteomes" id="UP000747399">
    <property type="component" value="Unassembled WGS sequence"/>
</dbReference>
<accession>A0A8J4BD09</accession>
<organism evidence="5 6">
    <name type="scientific">Volvox africanus</name>
    <dbReference type="NCBI Taxonomy" id="51714"/>
    <lineage>
        <taxon>Eukaryota</taxon>
        <taxon>Viridiplantae</taxon>
        <taxon>Chlorophyta</taxon>
        <taxon>core chlorophytes</taxon>
        <taxon>Chlorophyceae</taxon>
        <taxon>CS clade</taxon>
        <taxon>Chlamydomonadales</taxon>
        <taxon>Volvocaceae</taxon>
        <taxon>Volvox</taxon>
    </lineage>
</organism>